<sequence>MIRQRIERLEALSGGSDAAVVWLMEKGVDAASSFMRFQLSGLLPPLREHSVNVLSDLTISFADLANKASTAAGKMELVDYLGDEEAQRVLLFWSQEYLK</sequence>
<gene>
    <name evidence="1" type="ORF">SLS53_003681</name>
</gene>
<proteinExistence type="predicted"/>
<organism evidence="1 2">
    <name type="scientific">Cytospora paraplurivora</name>
    <dbReference type="NCBI Taxonomy" id="2898453"/>
    <lineage>
        <taxon>Eukaryota</taxon>
        <taxon>Fungi</taxon>
        <taxon>Dikarya</taxon>
        <taxon>Ascomycota</taxon>
        <taxon>Pezizomycotina</taxon>
        <taxon>Sordariomycetes</taxon>
        <taxon>Sordariomycetidae</taxon>
        <taxon>Diaporthales</taxon>
        <taxon>Cytosporaceae</taxon>
        <taxon>Cytospora</taxon>
    </lineage>
</organism>
<dbReference type="EMBL" id="JAJSPL020000011">
    <property type="protein sequence ID" value="KAK7744160.1"/>
    <property type="molecule type" value="Genomic_DNA"/>
</dbReference>
<comment type="caution">
    <text evidence="1">The sequence shown here is derived from an EMBL/GenBank/DDBJ whole genome shotgun (WGS) entry which is preliminary data.</text>
</comment>
<evidence type="ECO:0000313" key="2">
    <source>
        <dbReference type="Proteomes" id="UP001320245"/>
    </source>
</evidence>
<keyword evidence="2" id="KW-1185">Reference proteome</keyword>
<dbReference type="AlphaFoldDB" id="A0AAN9UD54"/>
<accession>A0AAN9UD54</accession>
<evidence type="ECO:0000313" key="1">
    <source>
        <dbReference type="EMBL" id="KAK7744160.1"/>
    </source>
</evidence>
<dbReference type="Proteomes" id="UP001320245">
    <property type="component" value="Unassembled WGS sequence"/>
</dbReference>
<name>A0AAN9UD54_9PEZI</name>
<protein>
    <submittedName>
        <fullName evidence="1">Uncharacterized protein</fullName>
    </submittedName>
</protein>
<reference evidence="1 2" key="1">
    <citation type="journal article" date="2023" name="PLoS ONE">
        <title>Cytospora paraplurivora sp. nov. isolated from orchards with fruit tree decline syndrome in Ontario, Canada.</title>
        <authorList>
            <person name="Ilyukhin E."/>
            <person name="Nguyen H.D.T."/>
            <person name="Castle A.J."/>
            <person name="Ellouze W."/>
        </authorList>
    </citation>
    <scope>NUCLEOTIDE SEQUENCE [LARGE SCALE GENOMIC DNA]</scope>
    <source>
        <strain evidence="1 2">FDS-564</strain>
    </source>
</reference>